<name>A0ABN7PJZ5_TIMPD</name>
<dbReference type="InterPro" id="IPR040314">
    <property type="entry name" value="DOP1"/>
</dbReference>
<keyword evidence="3" id="KW-1185">Reference proteome</keyword>
<reference evidence="2" key="1">
    <citation type="submission" date="2021-03" db="EMBL/GenBank/DDBJ databases">
        <authorList>
            <person name="Tran Van P."/>
        </authorList>
    </citation>
    <scope>NUCLEOTIDE SEQUENCE</scope>
</reference>
<gene>
    <name evidence="2" type="ORF">TPAB3V08_LOCUS15026</name>
</gene>
<feature type="domain" description="DOP1-like C-terminal" evidence="1">
    <location>
        <begin position="27"/>
        <end position="139"/>
    </location>
</feature>
<organism evidence="2 3">
    <name type="scientific">Timema podura</name>
    <name type="common">Walking stick</name>
    <dbReference type="NCBI Taxonomy" id="61482"/>
    <lineage>
        <taxon>Eukaryota</taxon>
        <taxon>Metazoa</taxon>
        <taxon>Ecdysozoa</taxon>
        <taxon>Arthropoda</taxon>
        <taxon>Hexapoda</taxon>
        <taxon>Insecta</taxon>
        <taxon>Pterygota</taxon>
        <taxon>Neoptera</taxon>
        <taxon>Polyneoptera</taxon>
        <taxon>Phasmatodea</taxon>
        <taxon>Timematodea</taxon>
        <taxon>Timematoidea</taxon>
        <taxon>Timematidae</taxon>
        <taxon>Timema</taxon>
    </lineage>
</organism>
<protein>
    <recommendedName>
        <fullName evidence="1">DOP1-like C-terminal domain-containing protein</fullName>
    </recommendedName>
</protein>
<evidence type="ECO:0000313" key="2">
    <source>
        <dbReference type="EMBL" id="CAG2068083.1"/>
    </source>
</evidence>
<evidence type="ECO:0000313" key="3">
    <source>
        <dbReference type="Proteomes" id="UP001153148"/>
    </source>
</evidence>
<dbReference type="PANTHER" id="PTHR14042">
    <property type="entry name" value="DOPEY-RELATED"/>
    <property type="match status" value="1"/>
</dbReference>
<accession>A0ABN7PJZ5</accession>
<dbReference type="EMBL" id="CAJPIN010081318">
    <property type="protein sequence ID" value="CAG2068083.1"/>
    <property type="molecule type" value="Genomic_DNA"/>
</dbReference>
<dbReference type="PANTHER" id="PTHR14042:SF24">
    <property type="entry name" value="PROTEIN DOPEY-1 HOMOLOG"/>
    <property type="match status" value="1"/>
</dbReference>
<dbReference type="InterPro" id="IPR056457">
    <property type="entry name" value="DOP1_C"/>
</dbReference>
<proteinExistence type="predicted"/>
<dbReference type="Pfam" id="PF24598">
    <property type="entry name" value="DOP1_C"/>
    <property type="match status" value="1"/>
</dbReference>
<evidence type="ECO:0000259" key="1">
    <source>
        <dbReference type="Pfam" id="PF24598"/>
    </source>
</evidence>
<comment type="caution">
    <text evidence="2">The sequence shown here is derived from an EMBL/GenBank/DDBJ whole genome shotgun (WGS) entry which is preliminary data.</text>
</comment>
<sequence length="145" mass="16693">MEKVSENGLSVANLSLAQYSVQAQIVLAELLAPLLDVSYGSQEKERVVTLLTTLMYNITPYLKNHTRRNVGSFRACSQLLASLSSYQYTRKAWRRDVFELLLDSALFQMEADCLTYWRTIVDNLMTHDTTTFRDLMSKYPHNTRS</sequence>
<dbReference type="Proteomes" id="UP001153148">
    <property type="component" value="Unassembled WGS sequence"/>
</dbReference>